<evidence type="ECO:0008006" key="4">
    <source>
        <dbReference type="Google" id="ProtNLM"/>
    </source>
</evidence>
<keyword evidence="1" id="KW-0812">Transmembrane</keyword>
<evidence type="ECO:0000256" key="1">
    <source>
        <dbReference type="SAM" id="Phobius"/>
    </source>
</evidence>
<feature type="transmembrane region" description="Helical" evidence="1">
    <location>
        <begin position="13"/>
        <end position="31"/>
    </location>
</feature>
<keyword evidence="3" id="KW-1185">Reference proteome</keyword>
<sequence>MFIDLVTSVGLPMVVWAIAILAATRITGSLYPTANLAGQLGIARCNNMKEVLKACWIGTGVLWIWVMIWAFIGPVIA</sequence>
<dbReference type="Proteomes" id="UP000182135">
    <property type="component" value="Unassembled WGS sequence"/>
</dbReference>
<protein>
    <recommendedName>
        <fullName evidence="4">Sodium:sulfate symporter transmembrane region</fullName>
    </recommendedName>
</protein>
<dbReference type="AlphaFoldDB" id="A0A1I2M6P7"/>
<keyword evidence="1" id="KW-0472">Membrane</keyword>
<dbReference type="STRING" id="1529.SAMN04487885_112101"/>
<proteinExistence type="predicted"/>
<accession>A0A1I2M6P7</accession>
<feature type="transmembrane region" description="Helical" evidence="1">
    <location>
        <begin position="51"/>
        <end position="72"/>
    </location>
</feature>
<gene>
    <name evidence="2" type="ORF">SAMN04487885_112101</name>
</gene>
<dbReference type="EMBL" id="FOOE01000012">
    <property type="protein sequence ID" value="SFF85227.1"/>
    <property type="molecule type" value="Genomic_DNA"/>
</dbReference>
<dbReference type="eggNOG" id="COG1288">
    <property type="taxonomic scope" value="Bacteria"/>
</dbReference>
<organism evidence="2 3">
    <name type="scientific">Clostridium cadaveris</name>
    <dbReference type="NCBI Taxonomy" id="1529"/>
    <lineage>
        <taxon>Bacteria</taxon>
        <taxon>Bacillati</taxon>
        <taxon>Bacillota</taxon>
        <taxon>Clostridia</taxon>
        <taxon>Eubacteriales</taxon>
        <taxon>Clostridiaceae</taxon>
        <taxon>Clostridium</taxon>
    </lineage>
</organism>
<keyword evidence="1" id="KW-1133">Transmembrane helix</keyword>
<dbReference type="RefSeq" id="WP_027639979.1">
    <property type="nucleotide sequence ID" value="NZ_BAAACD010000011.1"/>
</dbReference>
<evidence type="ECO:0000313" key="2">
    <source>
        <dbReference type="EMBL" id="SFF85227.1"/>
    </source>
</evidence>
<dbReference type="GeneID" id="90545060"/>
<evidence type="ECO:0000313" key="3">
    <source>
        <dbReference type="Proteomes" id="UP000182135"/>
    </source>
</evidence>
<reference evidence="2 3" key="1">
    <citation type="submission" date="2016-10" db="EMBL/GenBank/DDBJ databases">
        <authorList>
            <person name="de Groot N.N."/>
        </authorList>
    </citation>
    <scope>NUCLEOTIDE SEQUENCE [LARGE SCALE GENOMIC DNA]</scope>
    <source>
        <strain evidence="2 3">NLAE-zl-G419</strain>
    </source>
</reference>
<name>A0A1I2M6P7_9CLOT</name>